<dbReference type="GO" id="GO:0005524">
    <property type="term" value="F:ATP binding"/>
    <property type="evidence" value="ECO:0007669"/>
    <property type="project" value="UniProtKB-KW"/>
</dbReference>
<evidence type="ECO:0000256" key="1">
    <source>
        <dbReference type="ARBA" id="ARBA00022741"/>
    </source>
</evidence>
<dbReference type="InterPro" id="IPR045028">
    <property type="entry name" value="DinG/Rad3-like"/>
</dbReference>
<sequence length="621" mass="70168">MASSAVEYTIGGVKIHFPCKAYPSQLSMMNSIVRGLNYGQHCLLESPTGSGKSLALLCSTLAWQRAQFGKNFFLPSETQGRKASIASRLSEKLQASVNSDGDREDDFKPDRKRIRSVEQKVPEPCSRCPCASTKDTVKEKAKDDKKRIPKIFFGTRTHKQITQIAHELKRTVYSSVHMTILSSRDHTCVNPEVVPHFNRNERCKDLLEAKNGKSCRFYHGVQKMRDHHTLQRVHGLHEAWDVEDLVTVAKRLRSCSYYAARELMQGASIIFCPYNYLLDPMIRESMEIDLAGQILVLDEAHNIEDCARESASFTLDESSLKTCREELDSMVKNNIRRSQHEPLRDFCYALINWIQECQVLLSERGYESASKVWSGKDILGIFYGLGITADTFRMLKQNLAAVLEKEERVGLVHGKEDMVQVPTISSMTSTVLKNLFMVLDFLYRDNCRFAEDYKVALQRSYSWTNQVPPDVPDAQGFLVRPRPRRRQTARVKTEIHTLSFWCLNPAVAFSDLSGTVRSIVLTSGTLSPMGSFSSELGVKFSIQLEANHVINKSQVWVGTVGAGPQGKKLCATFQHTETYAFQDEVGDLLLHICKVIAKGVLCFLPSYKVSIQQNKLKNKKA</sequence>
<dbReference type="PANTHER" id="PTHR11472:SF47">
    <property type="entry name" value="FANCONI ANEMIA GROUP J PROTEIN"/>
    <property type="match status" value="1"/>
</dbReference>
<evidence type="ECO:0000313" key="6">
    <source>
        <dbReference type="Ensembl" id="ENSOSIP00000011767.1"/>
    </source>
</evidence>
<dbReference type="Proteomes" id="UP000694383">
    <property type="component" value="Unplaced"/>
</dbReference>
<dbReference type="Gene3D" id="3.40.50.300">
    <property type="entry name" value="P-loop containing nucleotide triphosphate hydrolases"/>
    <property type="match status" value="2"/>
</dbReference>
<accession>A0A8C8DK81</accession>
<keyword evidence="7" id="KW-1185">Reference proteome</keyword>
<dbReference type="SUPFAM" id="SSF52540">
    <property type="entry name" value="P-loop containing nucleoside triphosphate hydrolases"/>
    <property type="match status" value="1"/>
</dbReference>
<evidence type="ECO:0000256" key="2">
    <source>
        <dbReference type="ARBA" id="ARBA00022801"/>
    </source>
</evidence>
<dbReference type="Pfam" id="PF06733">
    <property type="entry name" value="DEAD_2"/>
    <property type="match status" value="1"/>
</dbReference>
<dbReference type="GO" id="GO:0006289">
    <property type="term" value="P:nucleotide-excision repair"/>
    <property type="evidence" value="ECO:0007669"/>
    <property type="project" value="TreeGrafter"/>
</dbReference>
<dbReference type="GO" id="GO:0016818">
    <property type="term" value="F:hydrolase activity, acting on acid anhydrides, in phosphorus-containing anhydrides"/>
    <property type="evidence" value="ECO:0007669"/>
    <property type="project" value="InterPro"/>
</dbReference>
<dbReference type="InterPro" id="IPR010614">
    <property type="entry name" value="RAD3-like_helicase_DEAD"/>
</dbReference>
<name>A0A8C8DK81_9TELE</name>
<organism evidence="6 7">
    <name type="scientific">Oryzias sinensis</name>
    <name type="common">Chinese medaka</name>
    <dbReference type="NCBI Taxonomy" id="183150"/>
    <lineage>
        <taxon>Eukaryota</taxon>
        <taxon>Metazoa</taxon>
        <taxon>Chordata</taxon>
        <taxon>Craniata</taxon>
        <taxon>Vertebrata</taxon>
        <taxon>Euteleostomi</taxon>
        <taxon>Actinopterygii</taxon>
        <taxon>Neopterygii</taxon>
        <taxon>Teleostei</taxon>
        <taxon>Neoteleostei</taxon>
        <taxon>Acanthomorphata</taxon>
        <taxon>Ovalentaria</taxon>
        <taxon>Atherinomorphae</taxon>
        <taxon>Beloniformes</taxon>
        <taxon>Adrianichthyidae</taxon>
        <taxon>Oryziinae</taxon>
        <taxon>Oryzias</taxon>
    </lineage>
</organism>
<reference evidence="6" key="2">
    <citation type="submission" date="2025-09" db="UniProtKB">
        <authorList>
            <consortium name="Ensembl"/>
        </authorList>
    </citation>
    <scope>IDENTIFICATION</scope>
</reference>
<evidence type="ECO:0000259" key="5">
    <source>
        <dbReference type="PROSITE" id="PS51193"/>
    </source>
</evidence>
<evidence type="ECO:0000256" key="4">
    <source>
        <dbReference type="SAM" id="MobiDB-lite"/>
    </source>
</evidence>
<dbReference type="PANTHER" id="PTHR11472">
    <property type="entry name" value="DNA REPAIR DEAD HELICASE RAD3/XP-D SUBFAMILY MEMBER"/>
    <property type="match status" value="1"/>
</dbReference>
<dbReference type="InterPro" id="IPR006554">
    <property type="entry name" value="Helicase-like_DEXD_c2"/>
</dbReference>
<dbReference type="GO" id="GO:1990918">
    <property type="term" value="P:double-strand break repair involved in meiotic recombination"/>
    <property type="evidence" value="ECO:0007669"/>
    <property type="project" value="TreeGrafter"/>
</dbReference>
<keyword evidence="3" id="KW-0067">ATP-binding</keyword>
<dbReference type="PROSITE" id="PS51193">
    <property type="entry name" value="HELICASE_ATP_BIND_2"/>
    <property type="match status" value="1"/>
</dbReference>
<dbReference type="GO" id="GO:0003678">
    <property type="term" value="F:DNA helicase activity"/>
    <property type="evidence" value="ECO:0007669"/>
    <property type="project" value="InterPro"/>
</dbReference>
<reference evidence="6" key="1">
    <citation type="submission" date="2025-08" db="UniProtKB">
        <authorList>
            <consortium name="Ensembl"/>
        </authorList>
    </citation>
    <scope>IDENTIFICATION</scope>
</reference>
<protein>
    <submittedName>
        <fullName evidence="6">BRCA1 interacting helicase 1</fullName>
    </submittedName>
</protein>
<dbReference type="InterPro" id="IPR027417">
    <property type="entry name" value="P-loop_NTPase"/>
</dbReference>
<dbReference type="AlphaFoldDB" id="A0A8C8DK81"/>
<dbReference type="InterPro" id="IPR014013">
    <property type="entry name" value="Helic_SF1/SF2_ATP-bd_DinG/Rad3"/>
</dbReference>
<proteinExistence type="predicted"/>
<dbReference type="GeneTree" id="ENSGT00950000182970"/>
<keyword evidence="2" id="KW-0378">Hydrolase</keyword>
<evidence type="ECO:0000256" key="3">
    <source>
        <dbReference type="ARBA" id="ARBA00022840"/>
    </source>
</evidence>
<feature type="compositionally biased region" description="Basic and acidic residues" evidence="4">
    <location>
        <begin position="105"/>
        <end position="118"/>
    </location>
</feature>
<dbReference type="FunFam" id="3.40.50.300:FF:000977">
    <property type="entry name" value="BRCA1 interacting protein C-terminal helicase 1"/>
    <property type="match status" value="1"/>
</dbReference>
<dbReference type="GO" id="GO:0003677">
    <property type="term" value="F:DNA binding"/>
    <property type="evidence" value="ECO:0007669"/>
    <property type="project" value="InterPro"/>
</dbReference>
<keyword evidence="1" id="KW-0547">Nucleotide-binding</keyword>
<feature type="region of interest" description="Disordered" evidence="4">
    <location>
        <begin position="94"/>
        <end position="118"/>
    </location>
</feature>
<dbReference type="Ensembl" id="ENSOSIT00000012484.1">
    <property type="protein sequence ID" value="ENSOSIP00000011767.1"/>
    <property type="gene ID" value="ENSOSIG00000006981.1"/>
</dbReference>
<dbReference type="SMART" id="SM00488">
    <property type="entry name" value="DEXDc2"/>
    <property type="match status" value="1"/>
</dbReference>
<feature type="domain" description="Helicase ATP-binding" evidence="5">
    <location>
        <begin position="11"/>
        <end position="347"/>
    </location>
</feature>
<evidence type="ECO:0000313" key="7">
    <source>
        <dbReference type="Proteomes" id="UP000694383"/>
    </source>
</evidence>
<dbReference type="GO" id="GO:0005634">
    <property type="term" value="C:nucleus"/>
    <property type="evidence" value="ECO:0007669"/>
    <property type="project" value="TreeGrafter"/>
</dbReference>